<keyword evidence="7" id="KW-0315">Glutamine amidotransferase</keyword>
<sequence>MSAIAGLINLNNEPVSAEYGRAMMNALAQFPSDDRQSYRQQNVFMGCHLQWITEESVGEQLPFYDYQKQLVITADALIDNRKELFDQLQIAKQDQKGMPDSRLILLAYEKWGEDSPMYLRGDFSFMIWDEKERKLFGARDFSGTRTLYYYRDSSRFAFCTMIQPFLSLPFVKKRINELWLAEYLAIPGMHETVEPFSTVYENIDQIPPSHSLTLVNGKITIKKYETVKMDAEKLKLRSSDDYIEAFQHVFQKAVAARTRTIHSVGSQLSGGLDSGSVVSFAAPHLKRQNKLLQTFSYVPENDFKDWTPKSRIADERPLIKSTVNFVGNIKDHYLDFKGRSPYSEINEWLEIYEMPYKFFENSFWTKGIYQTAQQQGVGVLLNGGRGNWTVSWGPALEYQTLLFKKLRLIQLFREVNQYSKNIGAKKSRVWSVVKGKIIAELSSPKSAGSFPLLINSSFADKTGVLEKIKEHKMDAASYSYFNSYEARRKQFEKLTFCNITGTNGTKLSLRYKVMGRDPTNDLDVINFCLSVPEDQYVQNGVDRLLIRRATENYLPDDIRLNQKVRGIQGSDGIHRMQQDWKEFMAEVYQVTQDPIMKDLIDMDVLRAALSRTDPTNPGTNYVYNANFKTLMRSIIVSRFIKKII</sequence>
<evidence type="ECO:0000256" key="2">
    <source>
        <dbReference type="ARBA" id="ARBA00005752"/>
    </source>
</evidence>
<dbReference type="InterPro" id="IPR033738">
    <property type="entry name" value="AsnB_N"/>
</dbReference>
<dbReference type="RefSeq" id="WP_104058966.1">
    <property type="nucleotide sequence ID" value="NZ_PREZ01000006.1"/>
</dbReference>
<dbReference type="AlphaFoldDB" id="A0A2S5G898"/>
<evidence type="ECO:0000313" key="11">
    <source>
        <dbReference type="EMBL" id="PPA69227.1"/>
    </source>
</evidence>
<evidence type="ECO:0000259" key="10">
    <source>
        <dbReference type="PROSITE" id="PS51278"/>
    </source>
</evidence>
<evidence type="ECO:0000256" key="1">
    <source>
        <dbReference type="ARBA" id="ARBA00005187"/>
    </source>
</evidence>
<dbReference type="CDD" id="cd00712">
    <property type="entry name" value="AsnB"/>
    <property type="match status" value="1"/>
</dbReference>
<evidence type="ECO:0000256" key="6">
    <source>
        <dbReference type="ARBA" id="ARBA00022888"/>
    </source>
</evidence>
<evidence type="ECO:0000256" key="9">
    <source>
        <dbReference type="PIRSR" id="PIRSR001589-2"/>
    </source>
</evidence>
<dbReference type="Proteomes" id="UP000239047">
    <property type="component" value="Unassembled WGS sequence"/>
</dbReference>
<dbReference type="PANTHER" id="PTHR43284">
    <property type="entry name" value="ASPARAGINE SYNTHETASE (GLUTAMINE-HYDROLYZING)"/>
    <property type="match status" value="1"/>
</dbReference>
<dbReference type="InterPro" id="IPR017932">
    <property type="entry name" value="GATase_2_dom"/>
</dbReference>
<dbReference type="Pfam" id="PF13537">
    <property type="entry name" value="GATase_7"/>
    <property type="match status" value="1"/>
</dbReference>
<dbReference type="EMBL" id="PREZ01000006">
    <property type="protein sequence ID" value="PPA69227.1"/>
    <property type="molecule type" value="Genomic_DNA"/>
</dbReference>
<proteinExistence type="inferred from homology"/>
<dbReference type="PANTHER" id="PTHR43284:SF1">
    <property type="entry name" value="ASPARAGINE SYNTHETASE"/>
    <property type="match status" value="1"/>
</dbReference>
<keyword evidence="4 9" id="KW-0547">Nucleotide-binding</keyword>
<dbReference type="EC" id="6.3.5.4" evidence="3"/>
<dbReference type="InterPro" id="IPR001962">
    <property type="entry name" value="Asn_synthase"/>
</dbReference>
<protein>
    <recommendedName>
        <fullName evidence="3">asparagine synthase (glutamine-hydrolyzing)</fullName>
        <ecNumber evidence="3">6.3.5.4</ecNumber>
    </recommendedName>
</protein>
<dbReference type="GO" id="GO:0004066">
    <property type="term" value="F:asparagine synthase (glutamine-hydrolyzing) activity"/>
    <property type="evidence" value="ECO:0007669"/>
    <property type="project" value="UniProtKB-EC"/>
</dbReference>
<evidence type="ECO:0000256" key="4">
    <source>
        <dbReference type="ARBA" id="ARBA00022741"/>
    </source>
</evidence>
<dbReference type="Gene3D" id="3.60.20.10">
    <property type="entry name" value="Glutamine Phosphoribosylpyrophosphate, subunit 1, domain 1"/>
    <property type="match status" value="1"/>
</dbReference>
<keyword evidence="6" id="KW-0061">Asparagine biosynthesis</keyword>
<dbReference type="SUPFAM" id="SSF56235">
    <property type="entry name" value="N-terminal nucleophile aminohydrolases (Ntn hydrolases)"/>
    <property type="match status" value="1"/>
</dbReference>
<dbReference type="InterPro" id="IPR051786">
    <property type="entry name" value="ASN_synthetase/amidase"/>
</dbReference>
<keyword evidence="12" id="KW-1185">Reference proteome</keyword>
<dbReference type="GO" id="GO:0006529">
    <property type="term" value="P:asparagine biosynthetic process"/>
    <property type="evidence" value="ECO:0007669"/>
    <property type="project" value="UniProtKB-KW"/>
</dbReference>
<dbReference type="PROSITE" id="PS51278">
    <property type="entry name" value="GATASE_TYPE_2"/>
    <property type="match status" value="1"/>
</dbReference>
<feature type="binding site" evidence="9">
    <location>
        <position position="100"/>
    </location>
    <ligand>
        <name>L-glutamine</name>
        <dbReference type="ChEBI" id="CHEBI:58359"/>
    </ligand>
</feature>
<dbReference type="SUPFAM" id="SSF52402">
    <property type="entry name" value="Adenine nucleotide alpha hydrolases-like"/>
    <property type="match status" value="1"/>
</dbReference>
<gene>
    <name evidence="11" type="ORF">C4B60_15590</name>
</gene>
<evidence type="ECO:0000256" key="8">
    <source>
        <dbReference type="ARBA" id="ARBA00048741"/>
    </source>
</evidence>
<evidence type="ECO:0000313" key="12">
    <source>
        <dbReference type="Proteomes" id="UP000239047"/>
    </source>
</evidence>
<evidence type="ECO:0000256" key="7">
    <source>
        <dbReference type="ARBA" id="ARBA00022962"/>
    </source>
</evidence>
<name>A0A2S5G898_9BACL</name>
<feature type="domain" description="Glutamine amidotransferase type-2" evidence="10">
    <location>
        <begin position="2"/>
        <end position="217"/>
    </location>
</feature>
<comment type="similarity">
    <text evidence="2">Belongs to the asparagine synthetase family.</text>
</comment>
<comment type="caution">
    <text evidence="11">The sequence shown here is derived from an EMBL/GenBank/DDBJ whole genome shotgun (WGS) entry which is preliminary data.</text>
</comment>
<dbReference type="GO" id="GO:0005524">
    <property type="term" value="F:ATP binding"/>
    <property type="evidence" value="ECO:0007669"/>
    <property type="project" value="UniProtKB-KW"/>
</dbReference>
<reference evidence="11 12" key="1">
    <citation type="submission" date="2018-02" db="EMBL/GenBank/DDBJ databases">
        <title>Jeotgalibacillus proteolyticum sp. nov. a protease producing bacterium isolated from ocean sediments of Laizhou Bay.</title>
        <authorList>
            <person name="Li Y."/>
        </authorList>
    </citation>
    <scope>NUCLEOTIDE SEQUENCE [LARGE SCALE GENOMIC DNA]</scope>
    <source>
        <strain evidence="11 12">22-7</strain>
    </source>
</reference>
<keyword evidence="5 9" id="KW-0067">ATP-binding</keyword>
<comment type="catalytic activity">
    <reaction evidence="8">
        <text>L-aspartate + L-glutamine + ATP + H2O = L-asparagine + L-glutamate + AMP + diphosphate + H(+)</text>
        <dbReference type="Rhea" id="RHEA:12228"/>
        <dbReference type="ChEBI" id="CHEBI:15377"/>
        <dbReference type="ChEBI" id="CHEBI:15378"/>
        <dbReference type="ChEBI" id="CHEBI:29985"/>
        <dbReference type="ChEBI" id="CHEBI:29991"/>
        <dbReference type="ChEBI" id="CHEBI:30616"/>
        <dbReference type="ChEBI" id="CHEBI:33019"/>
        <dbReference type="ChEBI" id="CHEBI:58048"/>
        <dbReference type="ChEBI" id="CHEBI:58359"/>
        <dbReference type="ChEBI" id="CHEBI:456215"/>
        <dbReference type="EC" id="6.3.5.4"/>
    </reaction>
</comment>
<comment type="pathway">
    <text evidence="1">Amino-acid biosynthesis; L-asparagine biosynthesis; L-asparagine from L-aspartate (L-Gln route): step 1/1.</text>
</comment>
<dbReference type="InterPro" id="IPR006426">
    <property type="entry name" value="Asn_synth_AEB"/>
</dbReference>
<evidence type="ECO:0000256" key="5">
    <source>
        <dbReference type="ARBA" id="ARBA00022840"/>
    </source>
</evidence>
<dbReference type="OrthoDB" id="9763290at2"/>
<evidence type="ECO:0000256" key="3">
    <source>
        <dbReference type="ARBA" id="ARBA00012737"/>
    </source>
</evidence>
<dbReference type="Pfam" id="PF00733">
    <property type="entry name" value="Asn_synthase"/>
    <property type="match status" value="1"/>
</dbReference>
<dbReference type="Gene3D" id="3.40.50.620">
    <property type="entry name" value="HUPs"/>
    <property type="match status" value="2"/>
</dbReference>
<dbReference type="PIRSF" id="PIRSF001589">
    <property type="entry name" value="Asn_synthetase_glu-h"/>
    <property type="match status" value="1"/>
</dbReference>
<keyword evidence="6" id="KW-0028">Amino-acid biosynthesis</keyword>
<accession>A0A2S5G898</accession>
<organism evidence="11 12">
    <name type="scientific">Jeotgalibacillus proteolyticus</name>
    <dbReference type="NCBI Taxonomy" id="2082395"/>
    <lineage>
        <taxon>Bacteria</taxon>
        <taxon>Bacillati</taxon>
        <taxon>Bacillota</taxon>
        <taxon>Bacilli</taxon>
        <taxon>Bacillales</taxon>
        <taxon>Caryophanaceae</taxon>
        <taxon>Jeotgalibacillus</taxon>
    </lineage>
</organism>
<dbReference type="InterPro" id="IPR014729">
    <property type="entry name" value="Rossmann-like_a/b/a_fold"/>
</dbReference>
<dbReference type="InterPro" id="IPR029055">
    <property type="entry name" value="Ntn_hydrolases_N"/>
</dbReference>